<evidence type="ECO:0000313" key="2">
    <source>
        <dbReference type="EMBL" id="ACK71886.1"/>
    </source>
</evidence>
<dbReference type="Gene3D" id="3.90.1570.10">
    <property type="entry name" value="tt1808, chain A"/>
    <property type="match status" value="1"/>
</dbReference>
<protein>
    <recommendedName>
        <fullName evidence="1">Putative restriction endonuclease domain-containing protein</fullName>
    </recommendedName>
</protein>
<dbReference type="Proteomes" id="UP000002384">
    <property type="component" value="Chromosome"/>
</dbReference>
<evidence type="ECO:0000313" key="3">
    <source>
        <dbReference type="Proteomes" id="UP000002384"/>
    </source>
</evidence>
<dbReference type="RefSeq" id="WP_015955480.1">
    <property type="nucleotide sequence ID" value="NC_011729.1"/>
</dbReference>
<dbReference type="InterPro" id="IPR012296">
    <property type="entry name" value="Nuclease_put_TT1808"/>
</dbReference>
<dbReference type="KEGG" id="cyc:PCC7424_3494"/>
<feature type="domain" description="Putative restriction endonuclease" evidence="1">
    <location>
        <begin position="16"/>
        <end position="169"/>
    </location>
</feature>
<organism evidence="2 3">
    <name type="scientific">Gloeothece citriformis (strain PCC 7424)</name>
    <name type="common">Cyanothece sp. (strain PCC 7424)</name>
    <dbReference type="NCBI Taxonomy" id="65393"/>
    <lineage>
        <taxon>Bacteria</taxon>
        <taxon>Bacillati</taxon>
        <taxon>Cyanobacteriota</taxon>
        <taxon>Cyanophyceae</taxon>
        <taxon>Oscillatoriophycideae</taxon>
        <taxon>Chroococcales</taxon>
        <taxon>Aphanothecaceae</taxon>
        <taxon>Gloeothece</taxon>
        <taxon>Gloeothece citriformis</taxon>
    </lineage>
</organism>
<dbReference type="AlphaFoldDB" id="B7KFH0"/>
<reference evidence="3" key="1">
    <citation type="journal article" date="2011" name="MBio">
        <title>Novel metabolic attributes of the genus Cyanothece, comprising a group of unicellular nitrogen-fixing Cyanobacteria.</title>
        <authorList>
            <person name="Bandyopadhyay A."/>
            <person name="Elvitigala T."/>
            <person name="Welsh E."/>
            <person name="Stockel J."/>
            <person name="Liberton M."/>
            <person name="Min H."/>
            <person name="Sherman L.A."/>
            <person name="Pakrasi H.B."/>
        </authorList>
    </citation>
    <scope>NUCLEOTIDE SEQUENCE [LARGE SCALE GENOMIC DNA]</scope>
    <source>
        <strain evidence="3">PCC 7424</strain>
    </source>
</reference>
<evidence type="ECO:0000259" key="1">
    <source>
        <dbReference type="Pfam" id="PF05685"/>
    </source>
</evidence>
<dbReference type="InterPro" id="IPR008538">
    <property type="entry name" value="Uma2"/>
</dbReference>
<dbReference type="HOGENOM" id="CLU_076312_3_2_3"/>
<dbReference type="SUPFAM" id="SSF52980">
    <property type="entry name" value="Restriction endonuclease-like"/>
    <property type="match status" value="1"/>
</dbReference>
<dbReference type="EMBL" id="CP001291">
    <property type="protein sequence ID" value="ACK71886.1"/>
    <property type="molecule type" value="Genomic_DNA"/>
</dbReference>
<gene>
    <name evidence="2" type="ordered locus">PCC7424_3494</name>
</gene>
<name>B7KFH0_GLOC7</name>
<proteinExistence type="predicted"/>
<dbReference type="Pfam" id="PF05685">
    <property type="entry name" value="Uma2"/>
    <property type="match status" value="1"/>
</dbReference>
<accession>B7KFH0</accession>
<dbReference type="STRING" id="65393.PCC7424_3494"/>
<dbReference type="InterPro" id="IPR011335">
    <property type="entry name" value="Restrct_endonuc-II-like"/>
</dbReference>
<dbReference type="CDD" id="cd06260">
    <property type="entry name" value="DUF820-like"/>
    <property type="match status" value="1"/>
</dbReference>
<keyword evidence="3" id="KW-1185">Reference proteome</keyword>
<dbReference type="PANTHER" id="PTHR34107">
    <property type="entry name" value="SLL0198 PROTEIN-RELATED"/>
    <property type="match status" value="1"/>
</dbReference>
<dbReference type="eggNOG" id="COG4636">
    <property type="taxonomic scope" value="Bacteria"/>
</dbReference>
<dbReference type="OrthoDB" id="530973at2"/>
<sequence length="174" mass="20092">MLTSEIISQETLFNLPENTEWVDGQLLEKNGVTFQHSKIQSRLDYFWRNYMIAHNLGGEVCVEVPCRTLQQIRRPDVAYITQDLLEQFGEFNTLPQSFPLVAEVASPTDLIEDFLAKAEEYLEASCAEVWLIIPKVKYILILTEDQFLRFKSGEVAKTQKVLPEFSLVVDELFK</sequence>
<dbReference type="PANTHER" id="PTHR34107:SF4">
    <property type="entry name" value="SLL1222 PROTEIN"/>
    <property type="match status" value="1"/>
</dbReference>